<dbReference type="RefSeq" id="WP_190833611.1">
    <property type="nucleotide sequence ID" value="NZ_CAWPPI010000078.1"/>
</dbReference>
<dbReference type="AlphaFoldDB" id="A0A8J6XNS2"/>
<accession>A0A8J6XNS2</accession>
<dbReference type="SUPFAM" id="SSF50475">
    <property type="entry name" value="FMN-binding split barrel"/>
    <property type="match status" value="1"/>
</dbReference>
<dbReference type="PANTHER" id="PTHR42815">
    <property type="entry name" value="FAD-BINDING, PUTATIVE (AFU_ORTHOLOGUE AFUA_6G07600)-RELATED"/>
    <property type="match status" value="1"/>
</dbReference>
<dbReference type="Proteomes" id="UP000629098">
    <property type="component" value="Unassembled WGS sequence"/>
</dbReference>
<name>A0A8J6XNS2_9CYAN</name>
<feature type="domain" description="Pyridoxamine 5'-phosphate oxidase N-terminal" evidence="1">
    <location>
        <begin position="42"/>
        <end position="140"/>
    </location>
</feature>
<dbReference type="Gene3D" id="2.30.110.10">
    <property type="entry name" value="Electron Transport, Fmn-binding Protein, Chain A"/>
    <property type="match status" value="1"/>
</dbReference>
<dbReference type="EMBL" id="JACXAE010000078">
    <property type="protein sequence ID" value="MBD2775345.1"/>
    <property type="molecule type" value="Genomic_DNA"/>
</dbReference>
<protein>
    <submittedName>
        <fullName evidence="2">Pyridoxamine 5'-phosphate oxidase family protein</fullName>
    </submittedName>
</protein>
<evidence type="ECO:0000259" key="1">
    <source>
        <dbReference type="Pfam" id="PF01243"/>
    </source>
</evidence>
<evidence type="ECO:0000313" key="3">
    <source>
        <dbReference type="Proteomes" id="UP000629098"/>
    </source>
</evidence>
<gene>
    <name evidence="2" type="ORF">ICL16_25610</name>
</gene>
<dbReference type="InterPro" id="IPR011576">
    <property type="entry name" value="Pyridox_Oxase_N"/>
</dbReference>
<dbReference type="InterPro" id="IPR012349">
    <property type="entry name" value="Split_barrel_FMN-bd"/>
</dbReference>
<sequence>MPRKFTQIAFTPAVKAAQEKRGSRSIYARFEESGSANDTITLEIAAFIADRDSFYLGTVSSNGYPYIQFRGGKPGFLKVLDEQTLGFADFKGNVQYVTVGNLSENDKAFIFLMDYRHRQRLKIWGRAVVVEDDPALIEQLKDPNYDAVVERAILFRIEAWNWNCPQHIPIRYSEQEVAEITASRQARIDELEQRLTELEERSIRKE</sequence>
<reference evidence="2" key="1">
    <citation type="submission" date="2020-09" db="EMBL/GenBank/DDBJ databases">
        <title>Iningainema tapete sp. nov. (Scytonemataceae, Cyanobacteria) from greenhouses in central Florida (USA) produces two types of nodularin with biosynthetic potential for microcystin-LR and anabaenopeptins.</title>
        <authorList>
            <person name="Berthold D.E."/>
            <person name="Lefler F.W."/>
            <person name="Huang I.-S."/>
            <person name="Abdulla H."/>
            <person name="Zimba P.V."/>
            <person name="Laughinghouse H.D. IV."/>
        </authorList>
    </citation>
    <scope>NUCLEOTIDE SEQUENCE</scope>
    <source>
        <strain evidence="2">BLCCT55</strain>
    </source>
</reference>
<proteinExistence type="predicted"/>
<keyword evidence="3" id="KW-1185">Reference proteome</keyword>
<organism evidence="2 3">
    <name type="scientific">Iningainema tapete BLCC-T55</name>
    <dbReference type="NCBI Taxonomy" id="2748662"/>
    <lineage>
        <taxon>Bacteria</taxon>
        <taxon>Bacillati</taxon>
        <taxon>Cyanobacteriota</taxon>
        <taxon>Cyanophyceae</taxon>
        <taxon>Nostocales</taxon>
        <taxon>Scytonemataceae</taxon>
        <taxon>Iningainema tapete</taxon>
    </lineage>
</organism>
<evidence type="ECO:0000313" key="2">
    <source>
        <dbReference type="EMBL" id="MBD2775345.1"/>
    </source>
</evidence>
<comment type="caution">
    <text evidence="2">The sequence shown here is derived from an EMBL/GenBank/DDBJ whole genome shotgun (WGS) entry which is preliminary data.</text>
</comment>
<dbReference type="Pfam" id="PF01243">
    <property type="entry name" value="PNPOx_N"/>
    <property type="match status" value="1"/>
</dbReference>
<dbReference type="PANTHER" id="PTHR42815:SF2">
    <property type="entry name" value="FAD-BINDING, PUTATIVE (AFU_ORTHOLOGUE AFUA_6G07600)-RELATED"/>
    <property type="match status" value="1"/>
</dbReference>